<sequence>MSRSRFIAAALVIALPLALGAACKPLDTQQPGGQPGGTSAQPAAKVAVPDVKGKNADIAQTTLRNLGLKNVKLESVDPNAKVVIAPVNWTVAGVEPAVGSSISTEDAVVLKVTKSGAVTTPGQAPAKVTLPDVNRQNAEVSMDKLHKLGLKNVSFGSVDPSAKVVLAPANWTVVGMEPAAGSSVAVNDAVVLKVTKHP</sequence>
<evidence type="ECO:0000256" key="1">
    <source>
        <dbReference type="SAM" id="SignalP"/>
    </source>
</evidence>
<dbReference type="EMBL" id="JACJID010000002">
    <property type="protein sequence ID" value="MBA8926113.1"/>
    <property type="molecule type" value="Genomic_DNA"/>
</dbReference>
<name>A0ABR6BGV8_9PSEU</name>
<dbReference type="SMART" id="SM00740">
    <property type="entry name" value="PASTA"/>
    <property type="match status" value="2"/>
</dbReference>
<organism evidence="3 4">
    <name type="scientific">Kutzneria viridogrisea</name>
    <dbReference type="NCBI Taxonomy" id="47990"/>
    <lineage>
        <taxon>Bacteria</taxon>
        <taxon>Bacillati</taxon>
        <taxon>Actinomycetota</taxon>
        <taxon>Actinomycetes</taxon>
        <taxon>Pseudonocardiales</taxon>
        <taxon>Pseudonocardiaceae</taxon>
        <taxon>Kutzneria</taxon>
    </lineage>
</organism>
<dbReference type="InterPro" id="IPR005543">
    <property type="entry name" value="PASTA_dom"/>
</dbReference>
<feature type="domain" description="PASTA" evidence="2">
    <location>
        <begin position="42"/>
        <end position="114"/>
    </location>
</feature>
<comment type="caution">
    <text evidence="3">The sequence shown here is derived from an EMBL/GenBank/DDBJ whole genome shotgun (WGS) entry which is preliminary data.</text>
</comment>
<evidence type="ECO:0000259" key="2">
    <source>
        <dbReference type="PROSITE" id="PS51178"/>
    </source>
</evidence>
<evidence type="ECO:0000313" key="3">
    <source>
        <dbReference type="EMBL" id="MBA8926113.1"/>
    </source>
</evidence>
<keyword evidence="1" id="KW-0732">Signal</keyword>
<keyword evidence="4" id="KW-1185">Reference proteome</keyword>
<dbReference type="Pfam" id="PF03793">
    <property type="entry name" value="PASTA"/>
    <property type="match status" value="1"/>
</dbReference>
<dbReference type="PROSITE" id="PS51257">
    <property type="entry name" value="PROKAR_LIPOPROTEIN"/>
    <property type="match status" value="1"/>
</dbReference>
<reference evidence="3 4" key="1">
    <citation type="submission" date="2020-08" db="EMBL/GenBank/DDBJ databases">
        <title>Genomic Encyclopedia of Archaeal and Bacterial Type Strains, Phase II (KMG-II): from individual species to whole genera.</title>
        <authorList>
            <person name="Goeker M."/>
        </authorList>
    </citation>
    <scope>NUCLEOTIDE SEQUENCE [LARGE SCALE GENOMIC DNA]</scope>
    <source>
        <strain evidence="3 4">DSM 43850</strain>
    </source>
</reference>
<dbReference type="Proteomes" id="UP000517916">
    <property type="component" value="Unassembled WGS sequence"/>
</dbReference>
<dbReference type="PROSITE" id="PS51178">
    <property type="entry name" value="PASTA"/>
    <property type="match status" value="2"/>
</dbReference>
<dbReference type="Gene3D" id="3.30.10.20">
    <property type="match status" value="2"/>
</dbReference>
<gene>
    <name evidence="3" type="ORF">BC739_003312</name>
</gene>
<dbReference type="RefSeq" id="WP_025360672.1">
    <property type="nucleotide sequence ID" value="NZ_BAAABQ010000009.1"/>
</dbReference>
<proteinExistence type="predicted"/>
<feature type="signal peptide" evidence="1">
    <location>
        <begin position="1"/>
        <end position="21"/>
    </location>
</feature>
<feature type="chain" id="PRO_5046343476" description="PASTA domain-containing protein" evidence="1">
    <location>
        <begin position="22"/>
        <end position="198"/>
    </location>
</feature>
<accession>A0ABR6BGV8</accession>
<evidence type="ECO:0000313" key="4">
    <source>
        <dbReference type="Proteomes" id="UP000517916"/>
    </source>
</evidence>
<feature type="domain" description="PASTA" evidence="2">
    <location>
        <begin position="124"/>
        <end position="196"/>
    </location>
</feature>
<protein>
    <recommendedName>
        <fullName evidence="2">PASTA domain-containing protein</fullName>
    </recommendedName>
</protein>
<dbReference type="CDD" id="cd06577">
    <property type="entry name" value="PASTA_pknB"/>
    <property type="match status" value="1"/>
</dbReference>